<protein>
    <submittedName>
        <fullName evidence="1">Uncharacterized protein</fullName>
    </submittedName>
</protein>
<keyword evidence="2" id="KW-1185">Reference proteome</keyword>
<sequence>MVSHPSWQEKPWQSENRWGHSDLPPFIPHSIDHDNDWRTSSTAESSYSSTAQPSAPSYSSWLPHSSSSIAVTSTSTKTYQHTTPWQTPTYSSSQWTPMPSMVADIRSTSTIPTQSAAPTEILAIKDGMDRDILVAAIVVPILAILTGIMLAFFLLRRRSLKNSRTTSALTNEKLDDSSIQESHPPSAFPLPRIAVAAPPIVTSQQNNAYNTGLDTWSSSSRSQSMREGEDYAPRFSGGSAWVEPPPPYSTPALLNMDVGEASRSPFEDPPSTRANASLRSRSSTSTLYAETSSVREAREAQRLSNPFASPGSEAPSPVSPVALDTETEGRRMSEISRLDHREEG</sequence>
<name>A0ACC3NVQ1_9PEZI</name>
<accession>A0ACC3NVQ1</accession>
<dbReference type="EMBL" id="JAUTXU010000007">
    <property type="protein sequence ID" value="KAK3723889.1"/>
    <property type="molecule type" value="Genomic_DNA"/>
</dbReference>
<dbReference type="Proteomes" id="UP001281147">
    <property type="component" value="Unassembled WGS sequence"/>
</dbReference>
<gene>
    <name evidence="1" type="ORF">LTR37_001373</name>
</gene>
<proteinExistence type="predicted"/>
<evidence type="ECO:0000313" key="1">
    <source>
        <dbReference type="EMBL" id="KAK3723889.1"/>
    </source>
</evidence>
<reference evidence="1" key="1">
    <citation type="submission" date="2023-07" db="EMBL/GenBank/DDBJ databases">
        <title>Black Yeasts Isolated from many extreme environments.</title>
        <authorList>
            <person name="Coleine C."/>
            <person name="Stajich J.E."/>
            <person name="Selbmann L."/>
        </authorList>
    </citation>
    <scope>NUCLEOTIDE SEQUENCE</scope>
    <source>
        <strain evidence="1">CCFEE 5714</strain>
    </source>
</reference>
<comment type="caution">
    <text evidence="1">The sequence shown here is derived from an EMBL/GenBank/DDBJ whole genome shotgun (WGS) entry which is preliminary data.</text>
</comment>
<organism evidence="1 2">
    <name type="scientific">Vermiconidia calcicola</name>
    <dbReference type="NCBI Taxonomy" id="1690605"/>
    <lineage>
        <taxon>Eukaryota</taxon>
        <taxon>Fungi</taxon>
        <taxon>Dikarya</taxon>
        <taxon>Ascomycota</taxon>
        <taxon>Pezizomycotina</taxon>
        <taxon>Dothideomycetes</taxon>
        <taxon>Dothideomycetidae</taxon>
        <taxon>Mycosphaerellales</taxon>
        <taxon>Extremaceae</taxon>
        <taxon>Vermiconidia</taxon>
    </lineage>
</organism>
<evidence type="ECO:0000313" key="2">
    <source>
        <dbReference type="Proteomes" id="UP001281147"/>
    </source>
</evidence>